<evidence type="ECO:0000256" key="7">
    <source>
        <dbReference type="ARBA" id="ARBA00022833"/>
    </source>
</evidence>
<comment type="caution">
    <text evidence="11">The sequence shown here is derived from an EMBL/GenBank/DDBJ whole genome shotgun (WGS) entry which is preliminary data.</text>
</comment>
<dbReference type="GO" id="GO:0046872">
    <property type="term" value="F:metal ion binding"/>
    <property type="evidence" value="ECO:0007669"/>
    <property type="project" value="UniProtKB-KW"/>
</dbReference>
<evidence type="ECO:0000256" key="10">
    <source>
        <dbReference type="PIRNR" id="PIRNR010130"/>
    </source>
</evidence>
<dbReference type="GO" id="GO:0051144">
    <property type="term" value="P:1,2-propanediol catabolic process"/>
    <property type="evidence" value="ECO:0007669"/>
    <property type="project" value="UniProtKB-UniPathway"/>
</dbReference>
<name>A0A1E8GPF4_9LACT</name>
<dbReference type="PANTHER" id="PTHR39453:SF1">
    <property type="entry name" value="PHOSPHATE PROPANOYLTRANSFERASE"/>
    <property type="match status" value="1"/>
</dbReference>
<evidence type="ECO:0000256" key="2">
    <source>
        <dbReference type="ARBA" id="ARBA00007342"/>
    </source>
</evidence>
<dbReference type="Proteomes" id="UP000178622">
    <property type="component" value="Unassembled WGS sequence"/>
</dbReference>
<dbReference type="NCBIfam" id="NF011652">
    <property type="entry name" value="PRK15070.1"/>
    <property type="match status" value="1"/>
</dbReference>
<dbReference type="EMBL" id="MKIR01000004">
    <property type="protein sequence ID" value="OFI49906.1"/>
    <property type="molecule type" value="Genomic_DNA"/>
</dbReference>
<evidence type="ECO:0000256" key="1">
    <source>
        <dbReference type="ARBA" id="ARBA00001947"/>
    </source>
</evidence>
<comment type="pathway">
    <text evidence="10">Polyol metabolism; 1,2-propanediol degradation.</text>
</comment>
<dbReference type="OrthoDB" id="9784365at2"/>
<accession>A0A1E8GPF4</accession>
<evidence type="ECO:0000313" key="12">
    <source>
        <dbReference type="Proteomes" id="UP000178622"/>
    </source>
</evidence>
<dbReference type="UniPathway" id="UPA00621"/>
<evidence type="ECO:0000256" key="6">
    <source>
        <dbReference type="ARBA" id="ARBA00022723"/>
    </source>
</evidence>
<dbReference type="STRING" id="1859473.BG261_09685"/>
<gene>
    <name evidence="11" type="ORF">BG261_09685</name>
</gene>
<proteinExistence type="inferred from homology"/>
<dbReference type="GO" id="GO:0016747">
    <property type="term" value="F:acyltransferase activity, transferring groups other than amino-acyl groups"/>
    <property type="evidence" value="ECO:0007669"/>
    <property type="project" value="InterPro"/>
</dbReference>
<organism evidence="11 12">
    <name type="scientific">Floricoccus tropicus</name>
    <dbReference type="NCBI Taxonomy" id="1859473"/>
    <lineage>
        <taxon>Bacteria</taxon>
        <taxon>Bacillati</taxon>
        <taxon>Bacillota</taxon>
        <taxon>Bacilli</taxon>
        <taxon>Lactobacillales</taxon>
        <taxon>Streptococcaceae</taxon>
        <taxon>Floricoccus</taxon>
    </lineage>
</organism>
<evidence type="ECO:0000256" key="5">
    <source>
        <dbReference type="ARBA" id="ARBA00022679"/>
    </source>
</evidence>
<dbReference type="Pfam" id="PF06130">
    <property type="entry name" value="PTAC"/>
    <property type="match status" value="1"/>
</dbReference>
<comment type="cofactor">
    <cofactor evidence="1">
        <name>Zn(2+)</name>
        <dbReference type="ChEBI" id="CHEBI:29105"/>
    </cofactor>
</comment>
<dbReference type="NCBIfam" id="NF040837">
    <property type="entry name" value="BMC_EutD_Gpos"/>
    <property type="match status" value="1"/>
</dbReference>
<keyword evidence="12" id="KW-1185">Reference proteome</keyword>
<comment type="catalytic activity">
    <reaction evidence="9 10">
        <text>propanoyl-CoA + phosphate = propanoyl phosphate + CoA</text>
        <dbReference type="Rhea" id="RHEA:28046"/>
        <dbReference type="ChEBI" id="CHEBI:43474"/>
        <dbReference type="ChEBI" id="CHEBI:57287"/>
        <dbReference type="ChEBI" id="CHEBI:57392"/>
        <dbReference type="ChEBI" id="CHEBI:58933"/>
        <dbReference type="EC" id="2.3.1.222"/>
    </reaction>
</comment>
<keyword evidence="5 10" id="KW-0808">Transferase</keyword>
<evidence type="ECO:0000256" key="3">
    <source>
        <dbReference type="ARBA" id="ARBA00012206"/>
    </source>
</evidence>
<keyword evidence="7" id="KW-0862">Zinc</keyword>
<comment type="function">
    <text evidence="10">Involved in 1,2-propanediol (1,2-PD) degradation by catalyzing the conversion of propanoyl-CoA to propanoyl-phosphate.</text>
</comment>
<evidence type="ECO:0000256" key="4">
    <source>
        <dbReference type="ARBA" id="ARBA00020837"/>
    </source>
</evidence>
<dbReference type="EC" id="2.3.1.222" evidence="3 10"/>
<dbReference type="AlphaFoldDB" id="A0A1E8GPF4"/>
<dbReference type="RefSeq" id="WP_070791573.1">
    <property type="nucleotide sequence ID" value="NZ_MKIR01000004.1"/>
</dbReference>
<sequence>MDDKLIDLLVDKISEKLNESQSFLVEASGRHVHLSRKDIDALFGEGYQLKLDRYLSQPGQFVSRERLTLVGPKGVLQNVVILGPERADSQVEVSATDALTLGQKVPIRESGNIENTPGITLVNGNRSVTIDKGLIVAQRHVHVAEKDAAKLNVNHGDIVKVKIAGENRSLIFDDVVIRVSEKFATVMHIDYDEANACGFTKGIKGTIVK</sequence>
<keyword evidence="6" id="KW-0479">Metal-binding</keyword>
<dbReference type="PANTHER" id="PTHR39453">
    <property type="entry name" value="PHOSPHATE PROPANOYLTRANSFERASE"/>
    <property type="match status" value="1"/>
</dbReference>
<reference evidence="12" key="1">
    <citation type="submission" date="2016-09" db="EMBL/GenBank/DDBJ databases">
        <title>Draft genome sequence of a novel species of the family Streptococcaceae isolated from flowers.</title>
        <authorList>
            <person name="Chuah L.-O."/>
            <person name="Yap K.-P."/>
            <person name="Thong K.L."/>
            <person name="Liong M.T."/>
            <person name="Ahmad R."/>
            <person name="Rusul G."/>
        </authorList>
    </citation>
    <scope>NUCLEOTIDE SEQUENCE [LARGE SCALE GENOMIC DNA]</scope>
    <source>
        <strain evidence="12">DF1</strain>
    </source>
</reference>
<dbReference type="InterPro" id="IPR008300">
    <property type="entry name" value="PTAC"/>
</dbReference>
<dbReference type="PIRSF" id="PIRSF010130">
    <property type="entry name" value="PduL"/>
    <property type="match status" value="1"/>
</dbReference>
<evidence type="ECO:0000256" key="9">
    <source>
        <dbReference type="ARBA" id="ARBA00047589"/>
    </source>
</evidence>
<protein>
    <recommendedName>
        <fullName evidence="4 10">Phosphate propanoyltransferase</fullName>
        <ecNumber evidence="3 10">2.3.1.222</ecNumber>
    </recommendedName>
</protein>
<evidence type="ECO:0000313" key="11">
    <source>
        <dbReference type="EMBL" id="OFI49906.1"/>
    </source>
</evidence>
<keyword evidence="8 10" id="KW-0012">Acyltransferase</keyword>
<evidence type="ECO:0000256" key="8">
    <source>
        <dbReference type="ARBA" id="ARBA00023315"/>
    </source>
</evidence>
<comment type="similarity">
    <text evidence="2 10">Belongs to the PduL family.</text>
</comment>